<proteinExistence type="predicted"/>
<dbReference type="EMBL" id="CP045890">
    <property type="protein sequence ID" value="QQP55808.1"/>
    <property type="molecule type" value="Genomic_DNA"/>
</dbReference>
<gene>
    <name evidence="1" type="ORF">FKW44_000259</name>
</gene>
<dbReference type="AlphaFoldDB" id="A0A7T8KHC9"/>
<evidence type="ECO:0000313" key="2">
    <source>
        <dbReference type="Proteomes" id="UP000595437"/>
    </source>
</evidence>
<keyword evidence="2" id="KW-1185">Reference proteome</keyword>
<evidence type="ECO:0000313" key="1">
    <source>
        <dbReference type="EMBL" id="QQP55808.1"/>
    </source>
</evidence>
<reference evidence="2" key="1">
    <citation type="submission" date="2021-01" db="EMBL/GenBank/DDBJ databases">
        <title>Caligus Genome Assembly.</title>
        <authorList>
            <person name="Gallardo-Escarate C."/>
        </authorList>
    </citation>
    <scope>NUCLEOTIDE SEQUENCE [LARGE SCALE GENOMIC DNA]</scope>
</reference>
<name>A0A7T8KHC9_CALRO</name>
<sequence>MTIDAVTISFDSKMPLVLTEPVKLPSERTTFIELPSPQLKGTEMNPFVWFEPTFADWRVSIQPQMAAVRHTAKGNVRIKIAFTNVDEDPYVLRSGMELGTINAITQYTPTNHIAAMNTAVNVNPPDRDLELVDPNVNYKKPAISSPTT</sequence>
<accession>A0A7T8KHC9</accession>
<protein>
    <submittedName>
        <fullName evidence="1">Uncharacterized protein</fullName>
    </submittedName>
</protein>
<organism evidence="1 2">
    <name type="scientific">Caligus rogercresseyi</name>
    <name type="common">Sea louse</name>
    <dbReference type="NCBI Taxonomy" id="217165"/>
    <lineage>
        <taxon>Eukaryota</taxon>
        <taxon>Metazoa</taxon>
        <taxon>Ecdysozoa</taxon>
        <taxon>Arthropoda</taxon>
        <taxon>Crustacea</taxon>
        <taxon>Multicrustacea</taxon>
        <taxon>Hexanauplia</taxon>
        <taxon>Copepoda</taxon>
        <taxon>Siphonostomatoida</taxon>
        <taxon>Caligidae</taxon>
        <taxon>Caligus</taxon>
    </lineage>
</organism>
<dbReference type="Proteomes" id="UP000595437">
    <property type="component" value="Chromosome 1"/>
</dbReference>
<dbReference type="OrthoDB" id="425619at2759"/>